<evidence type="ECO:0000256" key="2">
    <source>
        <dbReference type="SAM" id="SignalP"/>
    </source>
</evidence>
<name>A0A199W6J3_ANACO</name>
<protein>
    <recommendedName>
        <fullName evidence="5">Arabinogalactan peptide 22</fullName>
    </recommendedName>
</protein>
<dbReference type="Pfam" id="PF06376">
    <property type="entry name" value="AGP"/>
    <property type="match status" value="1"/>
</dbReference>
<feature type="signal peptide" evidence="2">
    <location>
        <begin position="1"/>
        <end position="23"/>
    </location>
</feature>
<evidence type="ECO:0000256" key="1">
    <source>
        <dbReference type="SAM" id="Phobius"/>
    </source>
</evidence>
<feature type="transmembrane region" description="Helical" evidence="1">
    <location>
        <begin position="48"/>
        <end position="65"/>
    </location>
</feature>
<proteinExistence type="predicted"/>
<dbReference type="InterPro" id="IPR009424">
    <property type="entry name" value="AGP16/20/22/41"/>
</dbReference>
<sequence length="66" mass="7052">MRAYALFIIAVAFMSGFTQLAHGHAEAAAAAAAVVVPKHRIDSNAIDQGIAYVLMHVALLVTYFVH</sequence>
<dbReference type="PANTHER" id="PTHR33374">
    <property type="entry name" value="ARABINOGALACTAN PROTEIN 20"/>
    <property type="match status" value="1"/>
</dbReference>
<evidence type="ECO:0000313" key="3">
    <source>
        <dbReference type="EMBL" id="OAY84866.1"/>
    </source>
</evidence>
<keyword evidence="2" id="KW-0732">Signal</keyword>
<organism evidence="3 4">
    <name type="scientific">Ananas comosus</name>
    <name type="common">Pineapple</name>
    <name type="synonym">Ananas ananas</name>
    <dbReference type="NCBI Taxonomy" id="4615"/>
    <lineage>
        <taxon>Eukaryota</taxon>
        <taxon>Viridiplantae</taxon>
        <taxon>Streptophyta</taxon>
        <taxon>Embryophyta</taxon>
        <taxon>Tracheophyta</taxon>
        <taxon>Spermatophyta</taxon>
        <taxon>Magnoliopsida</taxon>
        <taxon>Liliopsida</taxon>
        <taxon>Poales</taxon>
        <taxon>Bromeliaceae</taxon>
        <taxon>Bromelioideae</taxon>
        <taxon>Ananas</taxon>
    </lineage>
</organism>
<dbReference type="AlphaFoldDB" id="A0A199W6J3"/>
<feature type="chain" id="PRO_5008508582" description="Arabinogalactan peptide 22" evidence="2">
    <location>
        <begin position="24"/>
        <end position="66"/>
    </location>
</feature>
<comment type="caution">
    <text evidence="3">The sequence shown here is derived from an EMBL/GenBank/DDBJ whole genome shotgun (WGS) entry which is preliminary data.</text>
</comment>
<evidence type="ECO:0000313" key="4">
    <source>
        <dbReference type="Proteomes" id="UP000092600"/>
    </source>
</evidence>
<keyword evidence="1" id="KW-1133">Transmembrane helix</keyword>
<keyword evidence="1" id="KW-0812">Transmembrane</keyword>
<dbReference type="Proteomes" id="UP000092600">
    <property type="component" value="Unassembled WGS sequence"/>
</dbReference>
<dbReference type="EMBL" id="LSRQ01000164">
    <property type="protein sequence ID" value="OAY84866.1"/>
    <property type="molecule type" value="Genomic_DNA"/>
</dbReference>
<keyword evidence="1" id="KW-0472">Membrane</keyword>
<evidence type="ECO:0008006" key="5">
    <source>
        <dbReference type="Google" id="ProtNLM"/>
    </source>
</evidence>
<accession>A0A199W6J3</accession>
<gene>
    <name evidence="3" type="ORF">ACMD2_15955</name>
</gene>
<reference evidence="3 4" key="1">
    <citation type="journal article" date="2016" name="DNA Res.">
        <title>The draft genome of MD-2 pineapple using hybrid error correction of long reads.</title>
        <authorList>
            <person name="Redwan R.M."/>
            <person name="Saidin A."/>
            <person name="Kumar S.V."/>
        </authorList>
    </citation>
    <scope>NUCLEOTIDE SEQUENCE [LARGE SCALE GENOMIC DNA]</scope>
    <source>
        <strain evidence="4">cv. MD2</strain>
        <tissue evidence="3">Leaf</tissue>
    </source>
</reference>